<dbReference type="Proteomes" id="UP001642405">
    <property type="component" value="Unassembled WGS sequence"/>
</dbReference>
<comment type="caution">
    <text evidence="3">The sequence shown here is derived from an EMBL/GenBank/DDBJ whole genome shotgun (WGS) entry which is preliminary data.</text>
</comment>
<keyword evidence="2" id="KW-1133">Transmembrane helix</keyword>
<organism evidence="3 4">
    <name type="scientific">Sporothrix curviconia</name>
    <dbReference type="NCBI Taxonomy" id="1260050"/>
    <lineage>
        <taxon>Eukaryota</taxon>
        <taxon>Fungi</taxon>
        <taxon>Dikarya</taxon>
        <taxon>Ascomycota</taxon>
        <taxon>Pezizomycotina</taxon>
        <taxon>Sordariomycetes</taxon>
        <taxon>Sordariomycetidae</taxon>
        <taxon>Ophiostomatales</taxon>
        <taxon>Ophiostomataceae</taxon>
        <taxon>Sporothrix</taxon>
    </lineage>
</organism>
<feature type="transmembrane region" description="Helical" evidence="2">
    <location>
        <begin position="251"/>
        <end position="268"/>
    </location>
</feature>
<gene>
    <name evidence="3" type="ORF">SCUCBS95973_001864</name>
</gene>
<sequence length="329" mass="35738">MAPLIPRMHVFEIDDQPWFPAWFRGRIQAALTRAWTMRVPVVQSASPASLVAEVLQKEVLEKCGTSTAASQSTTPASPWYMVDFCAGGGGPTPSIERILNGRNSASAAAPTQFVLTDLHPHVNDWAVAAAASPNVRYAAQPVDASAADPKAILQEAFGSSTGTPGSPGSPGSPGTSVAPDARVCRLFSLAFHHFDDPLARDILKNTVETSDGFGIFELQDRSFGAFVTTLIFGLGIMLTAPYYAWRWRSPMTLVFTYLVPILPFVLVFDGWMSMLRTRTPDEVEALLRTCGAADTDAWELRSGEVRHLWPCGYLKWIVCTKKTTSSKAA</sequence>
<feature type="transmembrane region" description="Helical" evidence="2">
    <location>
        <begin position="223"/>
        <end position="245"/>
    </location>
</feature>
<evidence type="ECO:0000256" key="1">
    <source>
        <dbReference type="SAM" id="MobiDB-lite"/>
    </source>
</evidence>
<keyword evidence="2" id="KW-0812">Transmembrane</keyword>
<keyword evidence="2" id="KW-0472">Membrane</keyword>
<accession>A0ABP0B241</accession>
<evidence type="ECO:0000313" key="4">
    <source>
        <dbReference type="Proteomes" id="UP001642405"/>
    </source>
</evidence>
<reference evidence="3 4" key="1">
    <citation type="submission" date="2024-01" db="EMBL/GenBank/DDBJ databases">
        <authorList>
            <person name="Allen C."/>
            <person name="Tagirdzhanova G."/>
        </authorList>
    </citation>
    <scope>NUCLEOTIDE SEQUENCE [LARGE SCALE GENOMIC DNA]</scope>
</reference>
<dbReference type="EMBL" id="CAWUHB010000007">
    <property type="protein sequence ID" value="CAK7213631.1"/>
    <property type="molecule type" value="Genomic_DNA"/>
</dbReference>
<keyword evidence="4" id="KW-1185">Reference proteome</keyword>
<protein>
    <submittedName>
        <fullName evidence="3">Uncharacterized protein</fullName>
    </submittedName>
</protein>
<proteinExistence type="predicted"/>
<evidence type="ECO:0000256" key="2">
    <source>
        <dbReference type="SAM" id="Phobius"/>
    </source>
</evidence>
<evidence type="ECO:0000313" key="3">
    <source>
        <dbReference type="EMBL" id="CAK7213631.1"/>
    </source>
</evidence>
<feature type="region of interest" description="Disordered" evidence="1">
    <location>
        <begin position="156"/>
        <end position="177"/>
    </location>
</feature>
<name>A0ABP0B241_9PEZI</name>